<name>A0A8X6JGX8_NEPPI</name>
<accession>A0A8X6JGX8</accession>
<evidence type="ECO:0000313" key="1">
    <source>
        <dbReference type="EMBL" id="GFS29461.1"/>
    </source>
</evidence>
<reference evidence="1" key="1">
    <citation type="submission" date="2020-08" db="EMBL/GenBank/DDBJ databases">
        <title>Multicomponent nature underlies the extraordinary mechanical properties of spider dragline silk.</title>
        <authorList>
            <person name="Kono N."/>
            <person name="Nakamura H."/>
            <person name="Mori M."/>
            <person name="Yoshida Y."/>
            <person name="Ohtoshi R."/>
            <person name="Malay A.D."/>
            <person name="Moran D.A.P."/>
            <person name="Tomita M."/>
            <person name="Numata K."/>
            <person name="Arakawa K."/>
        </authorList>
    </citation>
    <scope>NUCLEOTIDE SEQUENCE</scope>
</reference>
<keyword evidence="2" id="KW-1185">Reference proteome</keyword>
<gene>
    <name evidence="1" type="ORF">NPIL_205261</name>
</gene>
<dbReference type="EMBL" id="BMAW01041570">
    <property type="protein sequence ID" value="GFS29461.1"/>
    <property type="molecule type" value="Genomic_DNA"/>
</dbReference>
<sequence length="122" mass="14575">MRNNCRNQEAGNLRHFKKHRIRNQQSKALVYEGKECHDFVSQLRQNPSPWNNNEVKFPEAELKTHLTAGNYMVARKQQQCPQRKGAKCFSPTPEIIPIRAFFKGRIFFLLLWFRKEMIDIER</sequence>
<dbReference type="AlphaFoldDB" id="A0A8X6JGX8"/>
<comment type="caution">
    <text evidence="1">The sequence shown here is derived from an EMBL/GenBank/DDBJ whole genome shotgun (WGS) entry which is preliminary data.</text>
</comment>
<protein>
    <submittedName>
        <fullName evidence="1">Uncharacterized protein</fullName>
    </submittedName>
</protein>
<proteinExistence type="predicted"/>
<dbReference type="Proteomes" id="UP000887013">
    <property type="component" value="Unassembled WGS sequence"/>
</dbReference>
<organism evidence="1 2">
    <name type="scientific">Nephila pilipes</name>
    <name type="common">Giant wood spider</name>
    <name type="synonym">Nephila maculata</name>
    <dbReference type="NCBI Taxonomy" id="299642"/>
    <lineage>
        <taxon>Eukaryota</taxon>
        <taxon>Metazoa</taxon>
        <taxon>Ecdysozoa</taxon>
        <taxon>Arthropoda</taxon>
        <taxon>Chelicerata</taxon>
        <taxon>Arachnida</taxon>
        <taxon>Araneae</taxon>
        <taxon>Araneomorphae</taxon>
        <taxon>Entelegynae</taxon>
        <taxon>Araneoidea</taxon>
        <taxon>Nephilidae</taxon>
        <taxon>Nephila</taxon>
    </lineage>
</organism>
<evidence type="ECO:0000313" key="2">
    <source>
        <dbReference type="Proteomes" id="UP000887013"/>
    </source>
</evidence>